<reference evidence="3" key="1">
    <citation type="submission" date="2019-12" db="EMBL/GenBank/DDBJ databases">
        <authorList>
            <person name="Scholes J."/>
        </authorList>
    </citation>
    <scope>NUCLEOTIDE SEQUENCE</scope>
</reference>
<proteinExistence type="predicted"/>
<feature type="region of interest" description="Disordered" evidence="1">
    <location>
        <begin position="1"/>
        <end position="55"/>
    </location>
</feature>
<dbReference type="AlphaFoldDB" id="A0A9N7MK80"/>
<dbReference type="EMBL" id="CACSLK010004013">
    <property type="protein sequence ID" value="CAA0809627.1"/>
    <property type="molecule type" value="Genomic_DNA"/>
</dbReference>
<evidence type="ECO:0000259" key="2">
    <source>
        <dbReference type="Pfam" id="PF03732"/>
    </source>
</evidence>
<dbReference type="Pfam" id="PF03732">
    <property type="entry name" value="Retrotrans_gag"/>
    <property type="match status" value="1"/>
</dbReference>
<gene>
    <name evidence="3" type="ORF">SHERM_11577</name>
</gene>
<organism evidence="3 4">
    <name type="scientific">Striga hermonthica</name>
    <name type="common">Purple witchweed</name>
    <name type="synonym">Buchnera hermonthica</name>
    <dbReference type="NCBI Taxonomy" id="68872"/>
    <lineage>
        <taxon>Eukaryota</taxon>
        <taxon>Viridiplantae</taxon>
        <taxon>Streptophyta</taxon>
        <taxon>Embryophyta</taxon>
        <taxon>Tracheophyta</taxon>
        <taxon>Spermatophyta</taxon>
        <taxon>Magnoliopsida</taxon>
        <taxon>eudicotyledons</taxon>
        <taxon>Gunneridae</taxon>
        <taxon>Pentapetalae</taxon>
        <taxon>asterids</taxon>
        <taxon>lamiids</taxon>
        <taxon>Lamiales</taxon>
        <taxon>Orobanchaceae</taxon>
        <taxon>Buchnereae</taxon>
        <taxon>Striga</taxon>
    </lineage>
</organism>
<feature type="non-terminal residue" evidence="3">
    <location>
        <position position="1"/>
    </location>
</feature>
<dbReference type="OrthoDB" id="2013610at2759"/>
<feature type="domain" description="Retrotransposon gag" evidence="2">
    <location>
        <begin position="199"/>
        <end position="289"/>
    </location>
</feature>
<feature type="compositionally biased region" description="Basic and acidic residues" evidence="1">
    <location>
        <begin position="131"/>
        <end position="159"/>
    </location>
</feature>
<keyword evidence="4" id="KW-1185">Reference proteome</keyword>
<evidence type="ECO:0000313" key="4">
    <source>
        <dbReference type="Proteomes" id="UP001153555"/>
    </source>
</evidence>
<accession>A0A9N7MK80</accession>
<sequence>MLPNLPHVQNSRPPHMSALHASSAHARAIPHASPAPPSSCARVPSASPSPVRTRSLASDCQSRAILRASLSLPAPRACVPLSPMPIAHRHAPASSLHSRAIARASLSLTFLRASAPASPMSSRLRLRASRYHEGRRCHERRDEGRARYHERDDPRDDGAGTRPKIVMPTFTGTDPDAWLSRAVQFFEINDVPRYERVQIAAYHLDGEVNVWWQWMMHKNHGEYMRWRDFKKELITRFGSSDYHDYNEALSRIKQVGSLRDYQKEFERIASRVRDWPEAALVGTFVGGLKAELAAEVRLERPGSMRAAI</sequence>
<name>A0A9N7MK80_STRHE</name>
<feature type="region of interest" description="Disordered" evidence="1">
    <location>
        <begin position="131"/>
        <end position="167"/>
    </location>
</feature>
<evidence type="ECO:0000256" key="1">
    <source>
        <dbReference type="SAM" id="MobiDB-lite"/>
    </source>
</evidence>
<dbReference type="Proteomes" id="UP001153555">
    <property type="component" value="Unassembled WGS sequence"/>
</dbReference>
<comment type="caution">
    <text evidence="3">The sequence shown here is derived from an EMBL/GenBank/DDBJ whole genome shotgun (WGS) entry which is preliminary data.</text>
</comment>
<evidence type="ECO:0000313" key="3">
    <source>
        <dbReference type="EMBL" id="CAA0809627.1"/>
    </source>
</evidence>
<protein>
    <recommendedName>
        <fullName evidence="2">Retrotransposon gag domain-containing protein</fullName>
    </recommendedName>
</protein>
<feature type="compositionally biased region" description="Low complexity" evidence="1">
    <location>
        <begin position="15"/>
        <end position="52"/>
    </location>
</feature>
<dbReference type="InterPro" id="IPR005162">
    <property type="entry name" value="Retrotrans_gag_dom"/>
</dbReference>
<feature type="non-terminal residue" evidence="3">
    <location>
        <position position="308"/>
    </location>
</feature>